<dbReference type="PANTHER" id="PTHR30399:SF1">
    <property type="entry name" value="UTP PYROPHOSPHATASE"/>
    <property type="match status" value="1"/>
</dbReference>
<protein>
    <recommendedName>
        <fullName evidence="1">YgjP-like metallopeptidase domain-containing protein</fullName>
    </recommendedName>
</protein>
<dbReference type="CDD" id="cd07344">
    <property type="entry name" value="M48_yhfN_like"/>
    <property type="match status" value="1"/>
</dbReference>
<dbReference type="Pfam" id="PF01863">
    <property type="entry name" value="YgjP-like"/>
    <property type="match status" value="2"/>
</dbReference>
<comment type="caution">
    <text evidence="2">The sequence shown here is derived from an EMBL/GenBank/DDBJ whole genome shotgun (WGS) entry which is preliminary data.</text>
</comment>
<reference evidence="2 3" key="1">
    <citation type="journal article" date="2016" name="Nat. Commun.">
        <title>Thousands of microbial genomes shed light on interconnected biogeochemical processes in an aquifer system.</title>
        <authorList>
            <person name="Anantharaman K."/>
            <person name="Brown C.T."/>
            <person name="Hug L.A."/>
            <person name="Sharon I."/>
            <person name="Castelle C.J."/>
            <person name="Probst A.J."/>
            <person name="Thomas B.C."/>
            <person name="Singh A."/>
            <person name="Wilkins M.J."/>
            <person name="Karaoz U."/>
            <person name="Brodie E.L."/>
            <person name="Williams K.H."/>
            <person name="Hubbard S.S."/>
            <person name="Banfield J.F."/>
        </authorList>
    </citation>
    <scope>NUCLEOTIDE SEQUENCE [LARGE SCALE GENOMIC DNA]</scope>
</reference>
<evidence type="ECO:0000259" key="1">
    <source>
        <dbReference type="Pfam" id="PF01863"/>
    </source>
</evidence>
<evidence type="ECO:0000313" key="2">
    <source>
        <dbReference type="EMBL" id="OGY33429.1"/>
    </source>
</evidence>
<dbReference type="PANTHER" id="PTHR30399">
    <property type="entry name" value="UNCHARACTERIZED PROTEIN YGJP"/>
    <property type="match status" value="1"/>
</dbReference>
<organism evidence="2 3">
    <name type="scientific">Candidatus Andersenbacteria bacterium RIFCSPHIGHO2_12_FULL_45_11</name>
    <dbReference type="NCBI Taxonomy" id="1797281"/>
    <lineage>
        <taxon>Bacteria</taxon>
        <taxon>Candidatus Anderseniibacteriota</taxon>
    </lineage>
</organism>
<accession>A0A1G1X0A0</accession>
<proteinExistence type="predicted"/>
<dbReference type="InterPro" id="IPR053136">
    <property type="entry name" value="UTP_pyrophosphatase-like"/>
</dbReference>
<evidence type="ECO:0000313" key="3">
    <source>
        <dbReference type="Proteomes" id="UP000177528"/>
    </source>
</evidence>
<dbReference type="EMBL" id="MHHR01000030">
    <property type="protein sequence ID" value="OGY33429.1"/>
    <property type="molecule type" value="Genomic_DNA"/>
</dbReference>
<dbReference type="AlphaFoldDB" id="A0A1G1X0A0"/>
<dbReference type="Proteomes" id="UP000177528">
    <property type="component" value="Unassembled WGS sequence"/>
</dbReference>
<gene>
    <name evidence="2" type="ORF">A3D99_04780</name>
</gene>
<feature type="domain" description="YgjP-like metallopeptidase" evidence="1">
    <location>
        <begin position="18"/>
        <end position="64"/>
    </location>
</feature>
<dbReference type="Gene3D" id="3.30.2010.10">
    <property type="entry name" value="Metalloproteases ('zincins'), catalytic domain"/>
    <property type="match status" value="1"/>
</dbReference>
<sequence>MSKLFTYTHKVSKRSRGVRLAVHGDGTVVVTAPRWIGKRMVQRFVVEKSDWILDKLRRVSTRPKKILDTRSRSEYLEHKERARILVARRLEYFNAQYGFAYKRISIRNQKTRWGSCSKQGNLSFHYKIAFLPENLADYIVVHELCHLKEMNHSKQFWDLVARALPDHKERRKQIRSL</sequence>
<dbReference type="InterPro" id="IPR002725">
    <property type="entry name" value="YgjP-like_metallopeptidase"/>
</dbReference>
<feature type="domain" description="YgjP-like metallopeptidase" evidence="1">
    <location>
        <begin position="79"/>
        <end position="175"/>
    </location>
</feature>
<name>A0A1G1X0A0_9BACT</name>